<dbReference type="InterPro" id="IPR024161">
    <property type="entry name" value="Znf_nanos-typ"/>
</dbReference>
<keyword evidence="4 8" id="KW-0863">Zinc-finger</keyword>
<sequence>MNSYRPVLGRGAHQVYNASPANFDQFTMHTYMYVPSVPANSVWSGKLGVNNSQNEANIAKESQQPSVLTLSSNLTVIEKEANANVNLKKSGKGKSRTNLNKYLKKVKENMDRPKTIYCVLCKSNGETEQVYKSHSLRNCKGQISCPILRVYNCPLCNNGGGDFAHTIRFCPENVGEKHVECLISKIKQSRNAMGLFKNN</sequence>
<evidence type="ECO:0000256" key="7">
    <source>
        <dbReference type="ARBA" id="ARBA00022884"/>
    </source>
</evidence>
<keyword evidence="2" id="KW-0963">Cytoplasm</keyword>
<evidence type="ECO:0000256" key="5">
    <source>
        <dbReference type="ARBA" id="ARBA00022833"/>
    </source>
</evidence>
<evidence type="ECO:0000256" key="8">
    <source>
        <dbReference type="PROSITE-ProRule" id="PRU00855"/>
    </source>
</evidence>
<dbReference type="GO" id="GO:0006417">
    <property type="term" value="P:regulation of translation"/>
    <property type="evidence" value="ECO:0007669"/>
    <property type="project" value="UniProtKB-UniRule"/>
</dbReference>
<dbReference type="EMBL" id="NCKV01008204">
    <property type="protein sequence ID" value="RWS22664.1"/>
    <property type="molecule type" value="Genomic_DNA"/>
</dbReference>
<dbReference type="Proteomes" id="UP000288716">
    <property type="component" value="Unassembled WGS sequence"/>
</dbReference>
<organism evidence="10 11">
    <name type="scientific">Leptotrombidium deliense</name>
    <dbReference type="NCBI Taxonomy" id="299467"/>
    <lineage>
        <taxon>Eukaryota</taxon>
        <taxon>Metazoa</taxon>
        <taxon>Ecdysozoa</taxon>
        <taxon>Arthropoda</taxon>
        <taxon>Chelicerata</taxon>
        <taxon>Arachnida</taxon>
        <taxon>Acari</taxon>
        <taxon>Acariformes</taxon>
        <taxon>Trombidiformes</taxon>
        <taxon>Prostigmata</taxon>
        <taxon>Anystina</taxon>
        <taxon>Parasitengona</taxon>
        <taxon>Trombiculoidea</taxon>
        <taxon>Trombiculidae</taxon>
        <taxon>Leptotrombidium</taxon>
    </lineage>
</organism>
<keyword evidence="3" id="KW-0479">Metal-binding</keyword>
<keyword evidence="5" id="KW-0862">Zinc</keyword>
<dbReference type="VEuPathDB" id="VectorBase:LDEU009376"/>
<dbReference type="AlphaFoldDB" id="A0A443S5A8"/>
<evidence type="ECO:0000313" key="10">
    <source>
        <dbReference type="EMBL" id="RWS22664.1"/>
    </source>
</evidence>
<protein>
    <recommendedName>
        <fullName evidence="9">Nanos-type domain-containing protein</fullName>
    </recommendedName>
</protein>
<evidence type="ECO:0000256" key="3">
    <source>
        <dbReference type="ARBA" id="ARBA00022723"/>
    </source>
</evidence>
<comment type="similarity">
    <text evidence="8">Belongs to the nanos family.</text>
</comment>
<dbReference type="InterPro" id="IPR008705">
    <property type="entry name" value="Nanos/Xcar2"/>
</dbReference>
<dbReference type="InterPro" id="IPR038129">
    <property type="entry name" value="Nanos_sf"/>
</dbReference>
<name>A0A443S5A8_9ACAR</name>
<dbReference type="STRING" id="299467.A0A443S5A8"/>
<keyword evidence="6 8" id="KW-0810">Translation regulation</keyword>
<evidence type="ECO:0000259" key="9">
    <source>
        <dbReference type="PROSITE" id="PS51522"/>
    </source>
</evidence>
<dbReference type="PROSITE" id="PS51522">
    <property type="entry name" value="ZF_NANOS"/>
    <property type="match status" value="1"/>
</dbReference>
<proteinExistence type="inferred from homology"/>
<evidence type="ECO:0000256" key="1">
    <source>
        <dbReference type="ARBA" id="ARBA00004496"/>
    </source>
</evidence>
<dbReference type="Pfam" id="PF05741">
    <property type="entry name" value="zf-nanos"/>
    <property type="match status" value="1"/>
</dbReference>
<accession>A0A443S5A8</accession>
<dbReference type="GO" id="GO:0003723">
    <property type="term" value="F:RNA binding"/>
    <property type="evidence" value="ECO:0007669"/>
    <property type="project" value="UniProtKB-UniRule"/>
</dbReference>
<keyword evidence="7 8" id="KW-0694">RNA-binding</keyword>
<feature type="domain" description="Nanos-type" evidence="9">
    <location>
        <begin position="117"/>
        <end position="172"/>
    </location>
</feature>
<reference evidence="10 11" key="1">
    <citation type="journal article" date="2018" name="Gigascience">
        <title>Genomes of trombidid mites reveal novel predicted allergens and laterally-transferred genes associated with secondary metabolism.</title>
        <authorList>
            <person name="Dong X."/>
            <person name="Chaisiri K."/>
            <person name="Xia D."/>
            <person name="Armstrong S.D."/>
            <person name="Fang Y."/>
            <person name="Donnelly M.J."/>
            <person name="Kadowaki T."/>
            <person name="McGarry J.W."/>
            <person name="Darby A.C."/>
            <person name="Makepeace B.L."/>
        </authorList>
    </citation>
    <scope>NUCLEOTIDE SEQUENCE [LARGE SCALE GENOMIC DNA]</scope>
    <source>
        <strain evidence="10">UoL-UT</strain>
    </source>
</reference>
<evidence type="ECO:0000256" key="2">
    <source>
        <dbReference type="ARBA" id="ARBA00022490"/>
    </source>
</evidence>
<dbReference type="PANTHER" id="PTHR12887">
    <property type="entry name" value="NANOS PROTEIN"/>
    <property type="match status" value="1"/>
</dbReference>
<keyword evidence="11" id="KW-1185">Reference proteome</keyword>
<dbReference type="GO" id="GO:0005737">
    <property type="term" value="C:cytoplasm"/>
    <property type="evidence" value="ECO:0007669"/>
    <property type="project" value="UniProtKB-SubCell"/>
</dbReference>
<comment type="subcellular location">
    <subcellularLocation>
        <location evidence="1">Cytoplasm</location>
    </subcellularLocation>
</comment>
<evidence type="ECO:0000256" key="4">
    <source>
        <dbReference type="ARBA" id="ARBA00022771"/>
    </source>
</evidence>
<dbReference type="Gene3D" id="4.10.60.30">
    <property type="entry name" value="Nanos, RNA-binding domain"/>
    <property type="match status" value="1"/>
</dbReference>
<dbReference type="OrthoDB" id="10010129at2759"/>
<dbReference type="GO" id="GO:0008270">
    <property type="term" value="F:zinc ion binding"/>
    <property type="evidence" value="ECO:0007669"/>
    <property type="project" value="UniProtKB-KW"/>
</dbReference>
<evidence type="ECO:0000313" key="11">
    <source>
        <dbReference type="Proteomes" id="UP000288716"/>
    </source>
</evidence>
<evidence type="ECO:0000256" key="6">
    <source>
        <dbReference type="ARBA" id="ARBA00022845"/>
    </source>
</evidence>
<comment type="caution">
    <text evidence="10">The sequence shown here is derived from an EMBL/GenBank/DDBJ whole genome shotgun (WGS) entry which is preliminary data.</text>
</comment>
<gene>
    <name evidence="10" type="ORF">B4U80_02837</name>
</gene>